<gene>
    <name evidence="2" type="ORF">F9K24_17760</name>
</gene>
<accession>A0A833GZR8</accession>
<dbReference type="AlphaFoldDB" id="A0A833GZR8"/>
<organism evidence="2 3">
    <name type="scientific">Leptonema illini</name>
    <dbReference type="NCBI Taxonomy" id="183"/>
    <lineage>
        <taxon>Bacteria</taxon>
        <taxon>Pseudomonadati</taxon>
        <taxon>Spirochaetota</taxon>
        <taxon>Spirochaetia</taxon>
        <taxon>Leptospirales</taxon>
        <taxon>Leptospiraceae</taxon>
        <taxon>Leptonema</taxon>
    </lineage>
</organism>
<comment type="caution">
    <text evidence="2">The sequence shown here is derived from an EMBL/GenBank/DDBJ whole genome shotgun (WGS) entry which is preliminary data.</text>
</comment>
<protein>
    <submittedName>
        <fullName evidence="2">CoF synthetase</fullName>
    </submittedName>
</protein>
<dbReference type="PANTHER" id="PTHR36932">
    <property type="entry name" value="CAPSULAR POLYSACCHARIDE BIOSYNTHESIS PROTEIN"/>
    <property type="match status" value="1"/>
</dbReference>
<dbReference type="NCBIfam" id="TIGR02304">
    <property type="entry name" value="aden_form_hyp"/>
    <property type="match status" value="1"/>
</dbReference>
<evidence type="ECO:0000313" key="2">
    <source>
        <dbReference type="EMBL" id="KAB2930039.1"/>
    </source>
</evidence>
<dbReference type="InterPro" id="IPR042099">
    <property type="entry name" value="ANL_N_sf"/>
</dbReference>
<dbReference type="PANTHER" id="PTHR36932:SF1">
    <property type="entry name" value="CAPSULAR POLYSACCHARIDE BIOSYNTHESIS PROTEIN"/>
    <property type="match status" value="1"/>
</dbReference>
<evidence type="ECO:0000313" key="3">
    <source>
        <dbReference type="Proteomes" id="UP000460298"/>
    </source>
</evidence>
<name>A0A833GZR8_9LEPT</name>
<dbReference type="Gene3D" id="3.40.50.12780">
    <property type="entry name" value="N-terminal domain of ligase-like"/>
    <property type="match status" value="1"/>
</dbReference>
<reference evidence="2 3" key="1">
    <citation type="submission" date="2019-10" db="EMBL/GenBank/DDBJ databases">
        <title>Extracellular Electron Transfer in a Candidatus Methanoperedens spp. Enrichment Culture.</title>
        <authorList>
            <person name="Berger S."/>
            <person name="Rangel Shaw D."/>
            <person name="Berben T."/>
            <person name="In 'T Zandt M."/>
            <person name="Frank J."/>
            <person name="Reimann J."/>
            <person name="Jetten M.S.M."/>
            <person name="Welte C.U."/>
        </authorList>
    </citation>
    <scope>NUCLEOTIDE SEQUENCE [LARGE SCALE GENOMIC DNA]</scope>
    <source>
        <strain evidence="2">SB12</strain>
    </source>
</reference>
<feature type="region of interest" description="Disordered" evidence="1">
    <location>
        <begin position="443"/>
        <end position="475"/>
    </location>
</feature>
<dbReference type="Proteomes" id="UP000460298">
    <property type="component" value="Unassembled WGS sequence"/>
</dbReference>
<evidence type="ECO:0000256" key="1">
    <source>
        <dbReference type="SAM" id="MobiDB-lite"/>
    </source>
</evidence>
<dbReference type="InterPro" id="IPR053158">
    <property type="entry name" value="CapK_Type1_Caps_Biosynth"/>
</dbReference>
<sequence length="475" mass="54997">MIPRIPFIIYHFIVARWFRRFSDSASLARYQQRMMRRYFKDVIPRFPFYAKTLSGRMQSLRNGISDLTDLPIVDRSVMNDWFEGFNRLGISRERALQFALQAEQVRNFAPEMNGITIGLSSGTSGRRGVFLATEKERLMWAGIILAKALSKNALKQVLNPFRPALRIALFLRANSNLYTTIRSHRIRFEFYDLLRPLADHVEALIRFQPQIIVAPAGALTALSGQLNREQRQSLRRELLQVFSAAEVLETHQKQNIEQSLGLRVDQIYQCTEGFLGITCTAGNLHLNEAYIYFEKEWIDQNRFYPILTDFTRSSQAFVRYRIDDILHIDRRPCSCGSASIRLAKIEGRADQILTATTHDGTVVPVFPDTIRQIFYSLPIEIEDYTLNQKHDGLYIAVKNETQDVHRIRETVGEAIRERFKKMGLTIPIVRFVEWQERPADQKHIRIRNDTGSCSESFRQRGQGSIAEKSEGWQSQ</sequence>
<proteinExistence type="predicted"/>
<dbReference type="InterPro" id="IPR012685">
    <property type="entry name" value="CHP02304_F390_synth-rel"/>
</dbReference>
<feature type="compositionally biased region" description="Polar residues" evidence="1">
    <location>
        <begin position="449"/>
        <end position="462"/>
    </location>
</feature>
<dbReference type="EMBL" id="WBUI01000023">
    <property type="protein sequence ID" value="KAB2930039.1"/>
    <property type="molecule type" value="Genomic_DNA"/>
</dbReference>